<dbReference type="Proteomes" id="UP000032266">
    <property type="component" value="Chromosome"/>
</dbReference>
<protein>
    <recommendedName>
        <fullName evidence="2">eCIS core domain-containing protein</fullName>
    </recommendedName>
</protein>
<dbReference type="AlphaFoldDB" id="A0A0C5V181"/>
<dbReference type="STRING" id="1445510.YC6258_01192"/>
<feature type="compositionally biased region" description="Polar residues" evidence="1">
    <location>
        <begin position="1"/>
        <end position="29"/>
    </location>
</feature>
<sequence length="914" mass="103411">MYLAQTNQQSTTTRLAPQPKQTVSTSTPSGNGGVAISACQGAPAMQFKQAVGHQAGISGGAMASQDHRTGLPNRLKAGIEQLSGYSMDDVRVHYNSVQPAQYQAHAFAFGNQIHLAPGQERHLPHEAWHVVQQKQGRVKPMLQMKGKTAVNNDNGLEREADEMGARALQMSHQTTSAHRQVNLVTTRGPAVVQRKGETPKSYDLLLRHPRYSRSWFTVAGAYERRLGAYSARHPRANAALNAAINRMEQVVSARYSNELNRPELMKEVFFRDEPESSGQVGIELDYKEMLKVLHQGNLRERMTAFYNAAYYGAGYGNDLRRGFKAILHEIIFDRQDSLIDSLGLKAKELARQNNFYRNFLNIGALRPVVRSLLRAIGSVGFADMSYTFDRDVFALGNLSMQAADSGVAVSQWSRQNRQGNVVEPYTPRAMEELGVPLSNTELKYTFQGVDTRRNIGDYLPFKRQTDIRRERTRDLALPWQSGKSRFEISPDSRWYKKVHDQLRMPVIAGVSGTTTRMLKAYQFLNAQPQAVDFRLALMGWMLPTEDHSLYEILRGAQLAGVTGPGEQKSLTDPIAMYMNIAPLTTQELRTQVGHENMFPHEEVYWNLASRDLPNNQPVHNRDTNEWIDPPAGPHLPRFRTTERFASHYRRTYDRAQRDDGQGRRVSFNRAFGTALGVYSGGMHRLINTVMEMKHRYAPGAVIKWRLRQIINRMVALRGAGQAVEFPEELNCLNVQHNYLNTMTNATQRTKATNRITREVANFVEEIYPELLLQASMAKDALDNLPSSEEMVYRGEAEGPVNGGYIPWGGYRQKEYTFNSFVSFSRNRNLALQFAETAIETGAGTTRVLLELQLRGHKGKDISDFSLQRAEEEVLLMPGARIRVTGSREQRFTYQNRRRVEVTETVKVYTAEEVQ</sequence>
<evidence type="ECO:0000256" key="1">
    <source>
        <dbReference type="SAM" id="MobiDB-lite"/>
    </source>
</evidence>
<dbReference type="HOGENOM" id="CLU_318266_0_0_6"/>
<evidence type="ECO:0000313" key="3">
    <source>
        <dbReference type="EMBL" id="AJQ93240.1"/>
    </source>
</evidence>
<dbReference type="RefSeq" id="WP_052830076.1">
    <property type="nucleotide sequence ID" value="NZ_CP007142.1"/>
</dbReference>
<keyword evidence="4" id="KW-1185">Reference proteome</keyword>
<dbReference type="SUPFAM" id="SSF56399">
    <property type="entry name" value="ADP-ribosylation"/>
    <property type="match status" value="1"/>
</dbReference>
<evidence type="ECO:0000259" key="2">
    <source>
        <dbReference type="Pfam" id="PF13699"/>
    </source>
</evidence>
<dbReference type="PROSITE" id="PS51996">
    <property type="entry name" value="TR_MART"/>
    <property type="match status" value="1"/>
</dbReference>
<reference evidence="3 4" key="1">
    <citation type="submission" date="2014-01" db="EMBL/GenBank/DDBJ databases">
        <title>Full genme sequencing of cellulolytic bacterium Gynuella sunshinyii YC6258T gen. nov., sp. nov.</title>
        <authorList>
            <person name="Khan H."/>
            <person name="Chung E.J."/>
            <person name="Chung Y.R."/>
        </authorList>
    </citation>
    <scope>NUCLEOTIDE SEQUENCE [LARGE SCALE GENOMIC DNA]</scope>
    <source>
        <strain evidence="3 4">YC6258</strain>
    </source>
</reference>
<proteinExistence type="predicted"/>
<name>A0A0C5V181_9GAMM</name>
<dbReference type="Pfam" id="PF13699">
    <property type="entry name" value="eCIS_core"/>
    <property type="match status" value="1"/>
</dbReference>
<accession>A0A0C5V181</accession>
<gene>
    <name evidence="3" type="ORF">YC6258_01192</name>
</gene>
<dbReference type="KEGG" id="gsn:YC6258_01192"/>
<feature type="region of interest" description="Disordered" evidence="1">
    <location>
        <begin position="1"/>
        <end position="31"/>
    </location>
</feature>
<organism evidence="3 4">
    <name type="scientific">Gynuella sunshinyii YC6258</name>
    <dbReference type="NCBI Taxonomy" id="1445510"/>
    <lineage>
        <taxon>Bacteria</taxon>
        <taxon>Pseudomonadati</taxon>
        <taxon>Pseudomonadota</taxon>
        <taxon>Gammaproteobacteria</taxon>
        <taxon>Oceanospirillales</taxon>
        <taxon>Saccharospirillaceae</taxon>
        <taxon>Gynuella</taxon>
    </lineage>
</organism>
<dbReference type="EMBL" id="CP007142">
    <property type="protein sequence ID" value="AJQ93240.1"/>
    <property type="molecule type" value="Genomic_DNA"/>
</dbReference>
<dbReference type="Gene3D" id="3.90.176.10">
    <property type="entry name" value="Toxin ADP-ribosyltransferase, Chain A, domain 1"/>
    <property type="match status" value="1"/>
</dbReference>
<evidence type="ECO:0000313" key="4">
    <source>
        <dbReference type="Proteomes" id="UP000032266"/>
    </source>
</evidence>
<dbReference type="InterPro" id="IPR025295">
    <property type="entry name" value="eCIS_core_dom"/>
</dbReference>
<dbReference type="OrthoDB" id="292792at2"/>
<feature type="domain" description="eCIS core" evidence="2">
    <location>
        <begin position="71"/>
        <end position="136"/>
    </location>
</feature>
<dbReference type="PATRIC" id="fig|1445510.3.peg.1162"/>